<protein>
    <recommendedName>
        <fullName evidence="3">DNA polymerase II</fullName>
    </recommendedName>
</protein>
<dbReference type="InterPro" id="IPR009052">
    <property type="entry name" value="DNA_pol_III_theta_bac"/>
</dbReference>
<evidence type="ECO:0008006" key="3">
    <source>
        <dbReference type="Google" id="ProtNLM"/>
    </source>
</evidence>
<dbReference type="AlphaFoldDB" id="A0A250AX68"/>
<gene>
    <name evidence="1" type="ORF">AWC35_03615</name>
</gene>
<dbReference type="InterPro" id="IPR036745">
    <property type="entry name" value="PolIII_theta_sf"/>
</dbReference>
<name>A0A250AX68_9GAMM</name>
<dbReference type="Proteomes" id="UP000217182">
    <property type="component" value="Chromosome"/>
</dbReference>
<dbReference type="OrthoDB" id="6489344at2"/>
<dbReference type="KEGG" id="gqu:AWC35_03615"/>
<accession>A0A250AX68</accession>
<dbReference type="RefSeq" id="WP_095845101.1">
    <property type="nucleotide sequence ID" value="NZ_CP014136.1"/>
</dbReference>
<organism evidence="1 2">
    <name type="scientific">Gibbsiella quercinecans</name>
    <dbReference type="NCBI Taxonomy" id="929813"/>
    <lineage>
        <taxon>Bacteria</taxon>
        <taxon>Pseudomonadati</taxon>
        <taxon>Pseudomonadota</taxon>
        <taxon>Gammaproteobacteria</taxon>
        <taxon>Enterobacterales</taxon>
        <taxon>Yersiniaceae</taxon>
        <taxon>Gibbsiella</taxon>
    </lineage>
</organism>
<dbReference type="SUPFAM" id="SSF46575">
    <property type="entry name" value="DNA polymerase III theta subunit-like"/>
    <property type="match status" value="1"/>
</dbReference>
<reference evidence="1 2" key="1">
    <citation type="submission" date="2016-01" db="EMBL/GenBank/DDBJ databases">
        <authorList>
            <person name="Oliw E.H."/>
        </authorList>
    </citation>
    <scope>NUCLEOTIDE SEQUENCE [LARGE SCALE GENOMIC DNA]</scope>
    <source>
        <strain evidence="1 2">FRB97</strain>
    </source>
</reference>
<sequence>MDKDTVRSSQAEDERVAADLLALTVTYHERYGHESNLKTAEKQVPAHLRSYFHQQLKKYRTTPSLEG</sequence>
<evidence type="ECO:0000313" key="1">
    <source>
        <dbReference type="EMBL" id="ATA18504.1"/>
    </source>
</evidence>
<proteinExistence type="predicted"/>
<evidence type="ECO:0000313" key="2">
    <source>
        <dbReference type="Proteomes" id="UP000217182"/>
    </source>
</evidence>
<dbReference type="Gene3D" id="1.20.58.250">
    <property type="entry name" value="DNA polymerase III-theta"/>
    <property type="match status" value="1"/>
</dbReference>
<dbReference type="GO" id="GO:0006260">
    <property type="term" value="P:DNA replication"/>
    <property type="evidence" value="ECO:0007669"/>
    <property type="project" value="InterPro"/>
</dbReference>
<dbReference type="GO" id="GO:0003677">
    <property type="term" value="F:DNA binding"/>
    <property type="evidence" value="ECO:0007669"/>
    <property type="project" value="InterPro"/>
</dbReference>
<dbReference type="EMBL" id="CP014136">
    <property type="protein sequence ID" value="ATA18504.1"/>
    <property type="molecule type" value="Genomic_DNA"/>
</dbReference>
<dbReference type="GO" id="GO:0003887">
    <property type="term" value="F:DNA-directed DNA polymerase activity"/>
    <property type="evidence" value="ECO:0007669"/>
    <property type="project" value="InterPro"/>
</dbReference>
<dbReference type="Pfam" id="PF06440">
    <property type="entry name" value="DNA_pol3_theta"/>
    <property type="match status" value="1"/>
</dbReference>
<keyword evidence="2" id="KW-1185">Reference proteome</keyword>